<feature type="domain" description="Lcl C-terminal" evidence="1">
    <location>
        <begin position="556"/>
        <end position="685"/>
    </location>
</feature>
<evidence type="ECO:0000259" key="1">
    <source>
        <dbReference type="Pfam" id="PF07603"/>
    </source>
</evidence>
<reference evidence="2 3" key="1">
    <citation type="journal article" date="2019" name="PLoS Negl. Trop. Dis.">
        <title>Revisiting the worldwide diversity of Leptospira species in the environment.</title>
        <authorList>
            <person name="Vincent A.T."/>
            <person name="Schiettekatte O."/>
            <person name="Bourhy P."/>
            <person name="Veyrier F.J."/>
            <person name="Picardeau M."/>
        </authorList>
    </citation>
    <scope>NUCLEOTIDE SEQUENCE [LARGE SCALE GENOMIC DNA]</scope>
    <source>
        <strain evidence="2 3">201702444</strain>
    </source>
</reference>
<dbReference type="OrthoDB" id="8555302at2"/>
<comment type="caution">
    <text evidence="2">The sequence shown here is derived from an EMBL/GenBank/DDBJ whole genome shotgun (WGS) entry which is preliminary data.</text>
</comment>
<gene>
    <name evidence="2" type="ORF">EHQ76_03370</name>
</gene>
<accession>A0A5F2BSM0</accession>
<name>A0A5F2BSM0_9LEPT</name>
<dbReference type="AlphaFoldDB" id="A0A5F2BSM0"/>
<evidence type="ECO:0000313" key="2">
    <source>
        <dbReference type="EMBL" id="TGM08639.1"/>
    </source>
</evidence>
<organism evidence="2 3">
    <name type="scientific">Leptospira barantonii</name>
    <dbReference type="NCBI Taxonomy" id="2023184"/>
    <lineage>
        <taxon>Bacteria</taxon>
        <taxon>Pseudomonadati</taxon>
        <taxon>Spirochaetota</taxon>
        <taxon>Spirochaetia</taxon>
        <taxon>Leptospirales</taxon>
        <taxon>Leptospiraceae</taxon>
        <taxon>Leptospira</taxon>
    </lineage>
</organism>
<proteinExistence type="predicted"/>
<dbReference type="EMBL" id="RQGN01000015">
    <property type="protein sequence ID" value="TGM08639.1"/>
    <property type="molecule type" value="Genomic_DNA"/>
</dbReference>
<sequence length="701" mass="72735">MNLNAKHSAVNLVSKSFLIVSFSFLFCISCLNDSFGDGVKMRFLFFPSSIQSPSDIFGLGNATPAQSALSVAGGKSLYSGSFYASKVASGDFGFNVILSFSNIPSGTSLRICLNDPGCGVQVLLYDSILSTGIANLNLNVTIPNTYPVSVGGNTLNFALYKDGQVVSQRSASFIYDSTAPTLTFSVSSGSFTIQQDLSMTCLDAVSGCMDLIYTIDGQTPGLSLLSDFDPLNIVTGYIFPSTLSVGSGTTTVQVIASDRAGNISAPISATYTITIPPSSAPTVSLNSITNGTTNGSGSATSVNWTSDTAGNYFVVPNTTSCSSITPGVTIASGTLGVAGTQDLTIPTGSFSEGANSLKLCLLDSSSQSGSFGFNVTIDTGIPNLVSTSPSSGAVDIDVFNRELILTFNENMQPNTSLSPHVWITYGSGGTLTTLEITLPASATANWASSTVLKYDLDMILPEYTSIQVKFPVAGLKDIAGNSITGDGSGNLNLSYTTGGAVSLKTIIDTNQPGCFDSVGSVISCTGTGQDGAYTATPTAQVIGTPTTLGGYTNDAVTVDSTSGLTWKTCTQGMTWASGNCSGTPTELVWPDALSSCASLNEKNSGSGYAGLKNWRLASMEDIHTLITFPSATSGYLIVASASFPGFPSSALNQRFWSSTTYRPSNLNAFVIRNFGARAFTHSKNSANDGFPYLTLCVTGNP</sequence>
<evidence type="ECO:0000313" key="3">
    <source>
        <dbReference type="Proteomes" id="UP000298429"/>
    </source>
</evidence>
<protein>
    <submittedName>
        <fullName evidence="2">DUF1566 domain-containing protein</fullName>
    </submittedName>
</protein>
<dbReference type="Proteomes" id="UP000298429">
    <property type="component" value="Unassembled WGS sequence"/>
</dbReference>
<dbReference type="Pfam" id="PF07603">
    <property type="entry name" value="Lcl_C"/>
    <property type="match status" value="1"/>
</dbReference>
<dbReference type="InterPro" id="IPR011460">
    <property type="entry name" value="Lcl_C"/>
</dbReference>